<feature type="compositionally biased region" description="Low complexity" evidence="1">
    <location>
        <begin position="160"/>
        <end position="170"/>
    </location>
</feature>
<keyword evidence="2" id="KW-0472">Membrane</keyword>
<gene>
    <name evidence="3" type="ORF">Cgig2_012133</name>
</gene>
<reference evidence="3" key="1">
    <citation type="submission" date="2022-04" db="EMBL/GenBank/DDBJ databases">
        <title>Carnegiea gigantea Genome sequencing and assembly v2.</title>
        <authorList>
            <person name="Copetti D."/>
            <person name="Sanderson M.J."/>
            <person name="Burquez A."/>
            <person name="Wojciechowski M.F."/>
        </authorList>
    </citation>
    <scope>NUCLEOTIDE SEQUENCE</scope>
    <source>
        <strain evidence="3">SGP5-SGP5p</strain>
        <tissue evidence="3">Aerial part</tissue>
    </source>
</reference>
<keyword evidence="2" id="KW-0812">Transmembrane</keyword>
<feature type="transmembrane region" description="Helical" evidence="2">
    <location>
        <begin position="59"/>
        <end position="79"/>
    </location>
</feature>
<organism evidence="3 4">
    <name type="scientific">Carnegiea gigantea</name>
    <dbReference type="NCBI Taxonomy" id="171969"/>
    <lineage>
        <taxon>Eukaryota</taxon>
        <taxon>Viridiplantae</taxon>
        <taxon>Streptophyta</taxon>
        <taxon>Embryophyta</taxon>
        <taxon>Tracheophyta</taxon>
        <taxon>Spermatophyta</taxon>
        <taxon>Magnoliopsida</taxon>
        <taxon>eudicotyledons</taxon>
        <taxon>Gunneridae</taxon>
        <taxon>Pentapetalae</taxon>
        <taxon>Caryophyllales</taxon>
        <taxon>Cactineae</taxon>
        <taxon>Cactaceae</taxon>
        <taxon>Cactoideae</taxon>
        <taxon>Echinocereeae</taxon>
        <taxon>Carnegiea</taxon>
    </lineage>
</organism>
<evidence type="ECO:0000313" key="4">
    <source>
        <dbReference type="Proteomes" id="UP001153076"/>
    </source>
</evidence>
<comment type="caution">
    <text evidence="3">The sequence shown here is derived from an EMBL/GenBank/DDBJ whole genome shotgun (WGS) entry which is preliminary data.</text>
</comment>
<feature type="region of interest" description="Disordered" evidence="1">
    <location>
        <begin position="157"/>
        <end position="186"/>
    </location>
</feature>
<evidence type="ECO:0000256" key="2">
    <source>
        <dbReference type="SAM" id="Phobius"/>
    </source>
</evidence>
<keyword evidence="4" id="KW-1185">Reference proteome</keyword>
<name>A0A9Q1KRQ9_9CARY</name>
<proteinExistence type="predicted"/>
<dbReference type="AlphaFoldDB" id="A0A9Q1KRQ9"/>
<protein>
    <recommendedName>
        <fullName evidence="5">Transmembrane protein</fullName>
    </recommendedName>
</protein>
<accession>A0A9Q1KRQ9</accession>
<dbReference type="Proteomes" id="UP001153076">
    <property type="component" value="Unassembled WGS sequence"/>
</dbReference>
<evidence type="ECO:0000256" key="1">
    <source>
        <dbReference type="SAM" id="MobiDB-lite"/>
    </source>
</evidence>
<sequence length="313" mass="34258">MVQDRTGPKTGLDRPRPDRTEAFRSGQRSILFQFSVFGPLKFRGPSTSFQFQKHFDLCPLLQCCLLRLVLLLLLSPVLFSSTALVVARRSLAGGFVLVSRLLPPWLLAAFLDSRAHGSSAVLLLVKPNLLSVLVRLVENRLSSMARLQICGAMLSEDRSGVGPVRSGPGSARSETDSGPVRSSVQDLTNIRSSVQPAGNGAPQRHLLCSNAAAPNFSNAAGMGPHSWLSLTSRLVKLLAFRFGTEPVSMLCDTLKLDNRARPEREPGRGPEKRLSERSTWERLLSWPRNAGMGPVRLLELSVSTRKLVSLLKD</sequence>
<dbReference type="EMBL" id="JAKOGI010000029">
    <property type="protein sequence ID" value="KAJ8448489.1"/>
    <property type="molecule type" value="Genomic_DNA"/>
</dbReference>
<keyword evidence="2" id="KW-1133">Transmembrane helix</keyword>
<evidence type="ECO:0000313" key="3">
    <source>
        <dbReference type="EMBL" id="KAJ8448489.1"/>
    </source>
</evidence>
<evidence type="ECO:0008006" key="5">
    <source>
        <dbReference type="Google" id="ProtNLM"/>
    </source>
</evidence>